<dbReference type="FunFam" id="3.30.2080.10:FF:000001">
    <property type="entry name" value="Alpha-1,2-mannosidase subfamily"/>
    <property type="match status" value="1"/>
</dbReference>
<dbReference type="SUPFAM" id="SSF48208">
    <property type="entry name" value="Six-hairpin glycosidases"/>
    <property type="match status" value="1"/>
</dbReference>
<dbReference type="InterPro" id="IPR050883">
    <property type="entry name" value="PNGase"/>
</dbReference>
<name>A0A644VW88_9ZZZZ</name>
<reference evidence="3" key="1">
    <citation type="submission" date="2019-08" db="EMBL/GenBank/DDBJ databases">
        <authorList>
            <person name="Kucharzyk K."/>
            <person name="Murdoch R.W."/>
            <person name="Higgins S."/>
            <person name="Loffler F."/>
        </authorList>
    </citation>
    <scope>NUCLEOTIDE SEQUENCE</scope>
</reference>
<dbReference type="Pfam" id="PF17678">
    <property type="entry name" value="Glyco_hydro_92N"/>
    <property type="match status" value="1"/>
</dbReference>
<dbReference type="GO" id="GO:0006516">
    <property type="term" value="P:glycoprotein catabolic process"/>
    <property type="evidence" value="ECO:0007669"/>
    <property type="project" value="TreeGrafter"/>
</dbReference>
<evidence type="ECO:0000259" key="2">
    <source>
        <dbReference type="Pfam" id="PF17678"/>
    </source>
</evidence>
<dbReference type="FunFam" id="1.20.1050.60:FF:000001">
    <property type="entry name" value="Putative alpha-1,2-mannosidase"/>
    <property type="match status" value="1"/>
</dbReference>
<dbReference type="InterPro" id="IPR014718">
    <property type="entry name" value="GH-type_carb-bd"/>
</dbReference>
<dbReference type="NCBIfam" id="TIGR01180">
    <property type="entry name" value="aman2_put"/>
    <property type="match status" value="1"/>
</dbReference>
<gene>
    <name evidence="3" type="ORF">SDC9_41861</name>
</gene>
<dbReference type="GO" id="GO:0000224">
    <property type="term" value="F:peptide-N4-(N-acetyl-beta-glucosaminyl)asparagine amidase activity"/>
    <property type="evidence" value="ECO:0007669"/>
    <property type="project" value="TreeGrafter"/>
</dbReference>
<evidence type="ECO:0000313" key="3">
    <source>
        <dbReference type="EMBL" id="MPL95689.1"/>
    </source>
</evidence>
<dbReference type="InterPro" id="IPR008928">
    <property type="entry name" value="6-hairpin_glycosidase_sf"/>
</dbReference>
<dbReference type="Gene3D" id="2.60.120.260">
    <property type="entry name" value="Galactose-binding domain-like"/>
    <property type="match status" value="1"/>
</dbReference>
<dbReference type="PANTHER" id="PTHR12143:SF39">
    <property type="entry name" value="SECRETED PROTEIN"/>
    <property type="match status" value="1"/>
</dbReference>
<dbReference type="InterPro" id="IPR008979">
    <property type="entry name" value="Galactose-bd-like_sf"/>
</dbReference>
<dbReference type="Pfam" id="PF07971">
    <property type="entry name" value="Glyco_hydro_92"/>
    <property type="match status" value="1"/>
</dbReference>
<organism evidence="3">
    <name type="scientific">bioreactor metagenome</name>
    <dbReference type="NCBI Taxonomy" id="1076179"/>
    <lineage>
        <taxon>unclassified sequences</taxon>
        <taxon>metagenomes</taxon>
        <taxon>ecological metagenomes</taxon>
    </lineage>
</organism>
<dbReference type="GO" id="GO:0005829">
    <property type="term" value="C:cytosol"/>
    <property type="evidence" value="ECO:0007669"/>
    <property type="project" value="TreeGrafter"/>
</dbReference>
<dbReference type="SUPFAM" id="SSF49785">
    <property type="entry name" value="Galactose-binding domain-like"/>
    <property type="match status" value="1"/>
</dbReference>
<dbReference type="InterPro" id="IPR041371">
    <property type="entry name" value="GH92_N"/>
</dbReference>
<protein>
    <recommendedName>
        <fullName evidence="4">F5/8 type C domain-containing protein</fullName>
    </recommendedName>
</protein>
<dbReference type="Gene3D" id="2.70.98.10">
    <property type="match status" value="1"/>
</dbReference>
<accession>A0A644VW88</accession>
<dbReference type="AlphaFoldDB" id="A0A644VW88"/>
<dbReference type="PANTHER" id="PTHR12143">
    <property type="entry name" value="PEPTIDE N-GLYCANASE PNGASE -RELATED"/>
    <property type="match status" value="1"/>
</dbReference>
<dbReference type="GO" id="GO:0005975">
    <property type="term" value="P:carbohydrate metabolic process"/>
    <property type="evidence" value="ECO:0007669"/>
    <property type="project" value="InterPro"/>
</dbReference>
<dbReference type="EMBL" id="VSSQ01000477">
    <property type="protein sequence ID" value="MPL95689.1"/>
    <property type="molecule type" value="Genomic_DNA"/>
</dbReference>
<dbReference type="InterPro" id="IPR005887">
    <property type="entry name" value="GH92_a_mannosidase_put"/>
</dbReference>
<feature type="domain" description="Glycosyl hydrolase family 92" evidence="1">
    <location>
        <begin position="258"/>
        <end position="717"/>
    </location>
</feature>
<dbReference type="Gene3D" id="3.30.2080.10">
    <property type="entry name" value="GH92 mannosidase domain"/>
    <property type="match status" value="1"/>
</dbReference>
<evidence type="ECO:0000259" key="1">
    <source>
        <dbReference type="Pfam" id="PF07971"/>
    </source>
</evidence>
<dbReference type="InterPro" id="IPR012939">
    <property type="entry name" value="Glyco_hydro_92"/>
</dbReference>
<dbReference type="GO" id="GO:0030246">
    <property type="term" value="F:carbohydrate binding"/>
    <property type="evidence" value="ECO:0007669"/>
    <property type="project" value="InterPro"/>
</dbReference>
<comment type="caution">
    <text evidence="3">The sequence shown here is derived from an EMBL/GenBank/DDBJ whole genome shotgun (WGS) entry which is preliminary data.</text>
</comment>
<dbReference type="Gene3D" id="1.20.1050.60">
    <property type="entry name" value="alpha-1,2-mannosidase"/>
    <property type="match status" value="1"/>
</dbReference>
<dbReference type="Gene3D" id="1.20.1610.10">
    <property type="entry name" value="alpha-1,2-mannosidases domains"/>
    <property type="match status" value="1"/>
</dbReference>
<feature type="domain" description="Glycosyl hydrolase family 92 N-terminal" evidence="2">
    <location>
        <begin position="31"/>
        <end position="226"/>
    </location>
</feature>
<evidence type="ECO:0008006" key="4">
    <source>
        <dbReference type="Google" id="ProtNLM"/>
    </source>
</evidence>
<proteinExistence type="predicted"/>
<sequence length="1005" mass="112886">MVTAFALLLMLIPLSGKSFNESKSDKDFAKFVNPFVGTDFHGHTFPGATYPFGMVQLSPDTRLTGWDGCSGYHYSDNAIYGFSHTHLNGTGVADYCDILLMPVSGYTGEEIINEEYKSPFQKSSEKASPGYYEVFLDKWGVKAELTAGRRVGFHKYSYKPGSSREVVLDLAHRDPLIEWNVEISGTNALKGYRRSRSWAADQVVYFYMEFSEPFSKVKMREMKRKVLVQFAEGSAAGGSNGNGPLMVKVGISSVSTDNAKLNLEAECKGWDFEGLRRGTQRAWNDFLGKIEVESENEEHIKTFYTALYHTAIAPNLLSDVNGEYRGMDRKIHKAEGYEHYTVFSLWDTYRTLHPLMTIIERERTSHFIQSMLAMFRQGGKLPIWELAGNETNCMIGYHSVSVITDAAIKGIGGFDKREALNAMVESSRKDEYGIREYMKQGFVPADLEHESVSKTLEYAYDDWCIARMAKELGEQGIYAEYTKRAQSWKNIFDPQTGFMRPRVNGGWLTPFDPSEVNVHFTEANSWQYSFYVPQDIEGHIERLGGERTYIERLDALFSAPQQTTGRTQVDITGLIGQYAHGNEPSHHIAYLYNYAGAPWKTQQMVRRIMEELYTSAPDGLSGNEDCGQMSAWYVMSALGFYPVTPGDPVYAMGSPLFESAKINLESGKSFTLKSEGEIKNSEKNIYIKAIKLNGKNYTKSYLTHKSIENGGELIFETSATPSYTFGVEKDDRPVSRMAATGPGIEIEEIPLVPWFEVSEYIFKDSSIVKLVGSGEGDRLFWRVVPDKFSEYSIPVILKESVVLEAYSVNSAGRRSQSVTCSLRKVKSEWKIVLLSKYNRQYNAGGDEGLIDGVRGTENFRLGGWQGYQNTDFTAVIDLGREQKISKVGAGFLQDARSWIWMPRYVDFFISDDGVNFKPLGRVENSIGEQDWKLQIQDLVLDLTKAGETGTPGATGTPGTPISARYIKIFAKNYGTIPDKGWHEGAGGEGFIFIDEVLVVTVEETR</sequence>